<comment type="caution">
    <text evidence="1">The sequence shown here is derived from an EMBL/GenBank/DDBJ whole genome shotgun (WGS) entry which is preliminary data.</text>
</comment>
<dbReference type="EMBL" id="BAAAMJ010000009">
    <property type="protein sequence ID" value="GAA1901910.1"/>
    <property type="molecule type" value="Genomic_DNA"/>
</dbReference>
<evidence type="ECO:0000313" key="2">
    <source>
        <dbReference type="Proteomes" id="UP001501303"/>
    </source>
</evidence>
<accession>A0ABN2NV54</accession>
<evidence type="ECO:0000313" key="1">
    <source>
        <dbReference type="EMBL" id="GAA1901910.1"/>
    </source>
</evidence>
<proteinExistence type="predicted"/>
<reference evidence="1 2" key="1">
    <citation type="journal article" date="2019" name="Int. J. Syst. Evol. Microbiol.">
        <title>The Global Catalogue of Microorganisms (GCM) 10K type strain sequencing project: providing services to taxonomists for standard genome sequencing and annotation.</title>
        <authorList>
            <consortium name="The Broad Institute Genomics Platform"/>
            <consortium name="The Broad Institute Genome Sequencing Center for Infectious Disease"/>
            <person name="Wu L."/>
            <person name="Ma J."/>
        </authorList>
    </citation>
    <scope>NUCLEOTIDE SEQUENCE [LARGE SCALE GENOMIC DNA]</scope>
    <source>
        <strain evidence="1 2">JCM 13581</strain>
    </source>
</reference>
<organism evidence="1 2">
    <name type="scientific">Streptomyces sodiiphilus</name>
    <dbReference type="NCBI Taxonomy" id="226217"/>
    <lineage>
        <taxon>Bacteria</taxon>
        <taxon>Bacillati</taxon>
        <taxon>Actinomycetota</taxon>
        <taxon>Actinomycetes</taxon>
        <taxon>Kitasatosporales</taxon>
        <taxon>Streptomycetaceae</taxon>
        <taxon>Streptomyces</taxon>
    </lineage>
</organism>
<name>A0ABN2NV54_9ACTN</name>
<dbReference type="Proteomes" id="UP001501303">
    <property type="component" value="Unassembled WGS sequence"/>
</dbReference>
<gene>
    <name evidence="1" type="ORF">GCM10009716_09670</name>
</gene>
<protein>
    <submittedName>
        <fullName evidence="1">Uncharacterized protein</fullName>
    </submittedName>
</protein>
<sequence length="85" mass="9341">MQRTISVIGKYVQVDDLVAVGGNESRVVALRELPGLRKRLVFDDGSVLVIRERTTLEVTRGFSLLARVRRWRRAGGPGTVVGAHG</sequence>
<keyword evidence="2" id="KW-1185">Reference proteome</keyword>